<proteinExistence type="predicted"/>
<feature type="compositionally biased region" description="Low complexity" evidence="1">
    <location>
        <begin position="538"/>
        <end position="573"/>
    </location>
</feature>
<dbReference type="OrthoDB" id="4367628at2"/>
<evidence type="ECO:0000256" key="1">
    <source>
        <dbReference type="SAM" id="MobiDB-lite"/>
    </source>
</evidence>
<organism evidence="3 4">
    <name type="scientific">Tsukamurella pseudospumae</name>
    <dbReference type="NCBI Taxonomy" id="239498"/>
    <lineage>
        <taxon>Bacteria</taxon>
        <taxon>Bacillati</taxon>
        <taxon>Actinomycetota</taxon>
        <taxon>Actinomycetes</taxon>
        <taxon>Mycobacteriales</taxon>
        <taxon>Tsukamurellaceae</taxon>
        <taxon>Tsukamurella</taxon>
    </lineage>
</organism>
<keyword evidence="2" id="KW-0732">Signal</keyword>
<comment type="caution">
    <text evidence="3">The sequence shown here is derived from an EMBL/GenBank/DDBJ whole genome shotgun (WGS) entry which is preliminary data.</text>
</comment>
<dbReference type="Proteomes" id="UP000070258">
    <property type="component" value="Unassembled WGS sequence"/>
</dbReference>
<dbReference type="STRING" id="239498.AXK60_01980"/>
<reference evidence="4" key="1">
    <citation type="submission" date="2016-02" db="EMBL/GenBank/DDBJ databases">
        <authorList>
            <person name="Wen L."/>
            <person name="He K."/>
            <person name="Yang H."/>
        </authorList>
    </citation>
    <scope>NUCLEOTIDE SEQUENCE [LARGE SCALE GENOMIC DNA]</scope>
    <source>
        <strain evidence="4">JCM 15929</strain>
    </source>
</reference>
<feature type="region of interest" description="Disordered" evidence="1">
    <location>
        <begin position="531"/>
        <end position="696"/>
    </location>
</feature>
<dbReference type="AlphaFoldDB" id="A0A138AW67"/>
<accession>A0A138AW67</accession>
<evidence type="ECO:0000313" key="4">
    <source>
        <dbReference type="Proteomes" id="UP000070258"/>
    </source>
</evidence>
<feature type="chain" id="PRO_5007483697" description="PE-PPE domain-containing protein" evidence="2">
    <location>
        <begin position="39"/>
        <end position="696"/>
    </location>
</feature>
<protein>
    <recommendedName>
        <fullName evidence="5">PE-PPE domain-containing protein</fullName>
    </recommendedName>
</protein>
<evidence type="ECO:0000256" key="2">
    <source>
        <dbReference type="SAM" id="SignalP"/>
    </source>
</evidence>
<gene>
    <name evidence="3" type="ORF">AXK60_01980</name>
</gene>
<feature type="compositionally biased region" description="Polar residues" evidence="1">
    <location>
        <begin position="574"/>
        <end position="587"/>
    </location>
</feature>
<dbReference type="RefSeq" id="WP_068569291.1">
    <property type="nucleotide sequence ID" value="NZ_LSRF01000001.1"/>
</dbReference>
<feature type="signal peptide" evidence="2">
    <location>
        <begin position="1"/>
        <end position="38"/>
    </location>
</feature>
<feature type="compositionally biased region" description="Basic and acidic residues" evidence="1">
    <location>
        <begin position="673"/>
        <end position="696"/>
    </location>
</feature>
<name>A0A138AW67_9ACTN</name>
<evidence type="ECO:0000313" key="3">
    <source>
        <dbReference type="EMBL" id="KXP14680.1"/>
    </source>
</evidence>
<dbReference type="EMBL" id="LSRF01000001">
    <property type="protein sequence ID" value="KXP14680.1"/>
    <property type="molecule type" value="Genomic_DNA"/>
</dbReference>
<sequence>MSAKHRKASKLAAKRTAVAATAVGATAAVGLMGAPAQAATTAPDYSKAISDYSHALDNFLNAANNASNAGGSVWNPVAGGTGGLLPVFGSDYSKVDITKISSLPQVLKNVGGLTLPTTIPGVVPNISVPGSGPIALPLPTTIPGGNVLTTVGTNLGNILSSDLVKPFVNVLDSASLSSLIVGLEATQTKYTSGYNWGLLGVNGQTQFLNTFLKTPSGITLNLGSIVGLDPGGIGGILGGITGVDLTKIPLLPNGTLPSGTIWVPQGNGTYNFPLQTKLGWWGAMPTGAVTIPKWLTGTDDITTVIAVPIFGSGVQLPMKVASFGSLGGNVLLPTANGVYSPIGATLSNVNTALGFGLTNLNVTTGNYVGTNGINLNNGQNLLVMQNPLGVPIPLLYGLGGFNFGVEGAGLTSPSLFGIKLFSDNLLQVGQKTGPNTSAGLIPSTLLPTDPLGQITTGVLAPFGVDSLTHLLGIDKVITPVMTAFGPVYQVFSTIALKPISDLATQQYGPMVNNTASSILDLSQRAVDQSKNLPGADKQQPVPAVQQASAPAANPLALRSAPTPAAAPATPETTSGTIPTVSGNNDQSPAPAGATSEDDGAPDASAGKHRTGTPVKDIADKISGGLNSVSDKITDGADKITGGLDKAGDKITGGNDKTGDKVTGGSDTVVTEKVTPEADKPDTAPSDDEKPTTGDDK</sequence>
<evidence type="ECO:0008006" key="5">
    <source>
        <dbReference type="Google" id="ProtNLM"/>
    </source>
</evidence>